<evidence type="ECO:0000256" key="1">
    <source>
        <dbReference type="ARBA" id="ARBA00012423"/>
    </source>
</evidence>
<name>A0ABR4BEQ9_9LECA</name>
<dbReference type="Gene3D" id="3.40.50.1820">
    <property type="entry name" value="alpha/beta hydrolase"/>
    <property type="match status" value="1"/>
</dbReference>
<dbReference type="SUPFAM" id="SSF53474">
    <property type="entry name" value="alpha/beta-Hydrolases"/>
    <property type="match status" value="1"/>
</dbReference>
<evidence type="ECO:0000256" key="3">
    <source>
        <dbReference type="ARBA" id="ARBA00022729"/>
    </source>
</evidence>
<dbReference type="Pfam" id="PF02089">
    <property type="entry name" value="Palm_thioest"/>
    <property type="match status" value="1"/>
</dbReference>
<keyword evidence="6" id="KW-0325">Glycoprotein</keyword>
<evidence type="ECO:0000313" key="10">
    <source>
        <dbReference type="Proteomes" id="UP001590951"/>
    </source>
</evidence>
<dbReference type="Proteomes" id="UP001590951">
    <property type="component" value="Unassembled WGS sequence"/>
</dbReference>
<evidence type="ECO:0000256" key="8">
    <source>
        <dbReference type="SAM" id="SignalP"/>
    </source>
</evidence>
<gene>
    <name evidence="9" type="ORF">ABVK25_003361</name>
</gene>
<dbReference type="PANTHER" id="PTHR11247">
    <property type="entry name" value="PALMITOYL-PROTEIN THIOESTERASE/DOLICHYLDIPHOSPHATASE 1"/>
    <property type="match status" value="1"/>
</dbReference>
<sequence length="322" mass="36675">MVITLPMMVLALSALGWALSLLLPTAAALPPQQPLVEQDSFSDKYSNLPLVLWHGLGDNYKADGLRDIGKLLNETIGDTYTYFIRLDDDPSGDRQATFLGNLTLQVEKVCEDMANHPILSKVDAVNGLGFSQGGQFLRAFVERCNKPQMSSLVTFGAQHNGISEFQQCGDNDWLCQSWSGLLKGNTWTDFVQSRLVPAQYFRNPEDLESYLESSNFLADINNEREVKNETYKKNLKKLDKFAMYMFSEDVTVIPKESAYFAEVNTTSEEVTKLKDRDLYKEDWLGLKWLDERKRLDFRLVEGGHMALSKEILQEVFNDYYKA</sequence>
<organism evidence="9 10">
    <name type="scientific">Lepraria finkii</name>
    <dbReference type="NCBI Taxonomy" id="1340010"/>
    <lineage>
        <taxon>Eukaryota</taxon>
        <taxon>Fungi</taxon>
        <taxon>Dikarya</taxon>
        <taxon>Ascomycota</taxon>
        <taxon>Pezizomycotina</taxon>
        <taxon>Lecanoromycetes</taxon>
        <taxon>OSLEUM clade</taxon>
        <taxon>Lecanoromycetidae</taxon>
        <taxon>Lecanorales</taxon>
        <taxon>Lecanorineae</taxon>
        <taxon>Stereocaulaceae</taxon>
        <taxon>Lepraria</taxon>
    </lineage>
</organism>
<comment type="caution">
    <text evidence="9">The sequence shown here is derived from an EMBL/GenBank/DDBJ whole genome shotgun (WGS) entry which is preliminary data.</text>
</comment>
<feature type="signal peptide" evidence="8">
    <location>
        <begin position="1"/>
        <end position="28"/>
    </location>
</feature>
<evidence type="ECO:0000313" key="9">
    <source>
        <dbReference type="EMBL" id="KAL2056338.1"/>
    </source>
</evidence>
<feature type="chain" id="PRO_5045634670" description="Palmitoyl-protein thioesterase 1" evidence="8">
    <location>
        <begin position="29"/>
        <end position="322"/>
    </location>
</feature>
<reference evidence="9 10" key="1">
    <citation type="submission" date="2024-09" db="EMBL/GenBank/DDBJ databases">
        <title>Rethinking Asexuality: The Enigmatic Case of Functional Sexual Genes in Lepraria (Stereocaulaceae).</title>
        <authorList>
            <person name="Doellman M."/>
            <person name="Sun Y."/>
            <person name="Barcenas-Pena A."/>
            <person name="Lumbsch H.T."/>
            <person name="Grewe F."/>
        </authorList>
    </citation>
    <scope>NUCLEOTIDE SEQUENCE [LARGE SCALE GENOMIC DNA]</scope>
    <source>
        <strain evidence="9 10">Grewe 0041</strain>
    </source>
</reference>
<protein>
    <recommendedName>
        <fullName evidence="2">Palmitoyl-protein thioesterase 1</fullName>
        <ecNumber evidence="1">3.1.2.22</ecNumber>
    </recommendedName>
    <alternativeName>
        <fullName evidence="7">Palmitoyl-protein hydrolase 1</fullName>
    </alternativeName>
</protein>
<keyword evidence="10" id="KW-1185">Reference proteome</keyword>
<dbReference type="InterPro" id="IPR029058">
    <property type="entry name" value="AB_hydrolase_fold"/>
</dbReference>
<keyword evidence="5" id="KW-1015">Disulfide bond</keyword>
<evidence type="ECO:0000256" key="7">
    <source>
        <dbReference type="ARBA" id="ARBA00031934"/>
    </source>
</evidence>
<accession>A0ABR4BEQ9</accession>
<dbReference type="PRINTS" id="PR00414">
    <property type="entry name" value="PPTHIESTRASE"/>
</dbReference>
<evidence type="ECO:0000256" key="5">
    <source>
        <dbReference type="ARBA" id="ARBA00023157"/>
    </source>
</evidence>
<keyword evidence="4" id="KW-0378">Hydrolase</keyword>
<dbReference type="InterPro" id="IPR002472">
    <property type="entry name" value="Palm_thioest"/>
</dbReference>
<evidence type="ECO:0000256" key="6">
    <source>
        <dbReference type="ARBA" id="ARBA00023180"/>
    </source>
</evidence>
<evidence type="ECO:0000256" key="2">
    <source>
        <dbReference type="ARBA" id="ARBA00014212"/>
    </source>
</evidence>
<proteinExistence type="predicted"/>
<evidence type="ECO:0000256" key="4">
    <source>
        <dbReference type="ARBA" id="ARBA00022801"/>
    </source>
</evidence>
<keyword evidence="3 8" id="KW-0732">Signal</keyword>
<dbReference type="EC" id="3.1.2.22" evidence="1"/>
<dbReference type="EMBL" id="JBHFEH010000008">
    <property type="protein sequence ID" value="KAL2056338.1"/>
    <property type="molecule type" value="Genomic_DNA"/>
</dbReference>
<dbReference type="PANTHER" id="PTHR11247:SF8">
    <property type="entry name" value="PALMITOYL-PROTEIN THIOESTERASE 1"/>
    <property type="match status" value="1"/>
</dbReference>